<dbReference type="AlphaFoldDB" id="A0A158DMZ6"/>
<dbReference type="STRING" id="1777137.AWB76_07228"/>
<organism evidence="1 2">
    <name type="scientific">Caballeronia temeraria</name>
    <dbReference type="NCBI Taxonomy" id="1777137"/>
    <lineage>
        <taxon>Bacteria</taxon>
        <taxon>Pseudomonadati</taxon>
        <taxon>Pseudomonadota</taxon>
        <taxon>Betaproteobacteria</taxon>
        <taxon>Burkholderiales</taxon>
        <taxon>Burkholderiaceae</taxon>
        <taxon>Caballeronia</taxon>
    </lineage>
</organism>
<protein>
    <submittedName>
        <fullName evidence="1">Uncharacterized protein</fullName>
    </submittedName>
</protein>
<proteinExistence type="predicted"/>
<evidence type="ECO:0000313" key="2">
    <source>
        <dbReference type="Proteomes" id="UP000054624"/>
    </source>
</evidence>
<dbReference type="RefSeq" id="WP_061164756.1">
    <property type="nucleotide sequence ID" value="NZ_FCOI02000046.1"/>
</dbReference>
<name>A0A158DMZ6_9BURK</name>
<reference evidence="2" key="1">
    <citation type="submission" date="2016-01" db="EMBL/GenBank/DDBJ databases">
        <authorList>
            <person name="Peeters Charlotte."/>
        </authorList>
    </citation>
    <scope>NUCLEOTIDE SEQUENCE [LARGE SCALE GENOMIC DNA]</scope>
</reference>
<gene>
    <name evidence="1" type="ORF">AWB76_07228</name>
</gene>
<keyword evidence="2" id="KW-1185">Reference proteome</keyword>
<dbReference type="EMBL" id="FCOI02000046">
    <property type="protein sequence ID" value="SAK95964.1"/>
    <property type="molecule type" value="Genomic_DNA"/>
</dbReference>
<evidence type="ECO:0000313" key="1">
    <source>
        <dbReference type="EMBL" id="SAK95964.1"/>
    </source>
</evidence>
<accession>A0A158DMZ6</accession>
<dbReference type="Proteomes" id="UP000054624">
    <property type="component" value="Unassembled WGS sequence"/>
</dbReference>
<sequence>MDETIDNRVTRLEFRMDAQEQKTEDLEDSQEDFGSSLKAIEKVLLQIKWALYGGGLVFAVNVLGLKEVITKLVLH</sequence>